<dbReference type="InterPro" id="IPR002716">
    <property type="entry name" value="PIN_dom"/>
</dbReference>
<dbReference type="Pfam" id="PF01850">
    <property type="entry name" value="PIN"/>
    <property type="match status" value="1"/>
</dbReference>
<organism evidence="2 3">
    <name type="scientific">Desulfonatronospira thiodismutans ASO3-1</name>
    <dbReference type="NCBI Taxonomy" id="555779"/>
    <lineage>
        <taxon>Bacteria</taxon>
        <taxon>Pseudomonadati</taxon>
        <taxon>Thermodesulfobacteriota</taxon>
        <taxon>Desulfovibrionia</taxon>
        <taxon>Desulfovibrionales</taxon>
        <taxon>Desulfonatronovibrionaceae</taxon>
        <taxon>Desulfonatronospira</taxon>
    </lineage>
</organism>
<reference evidence="2" key="1">
    <citation type="submission" date="2010-05" db="EMBL/GenBank/DDBJ databases">
        <title>The draft genome of Desulfonatronospira thiodismutans ASO3-1.</title>
        <authorList>
            <consortium name="US DOE Joint Genome Institute (JGI-PGF)"/>
            <person name="Lucas S."/>
            <person name="Copeland A."/>
            <person name="Lapidus A."/>
            <person name="Cheng J.-F."/>
            <person name="Bruce D."/>
            <person name="Goodwin L."/>
            <person name="Pitluck S."/>
            <person name="Chertkov O."/>
            <person name="Brettin T."/>
            <person name="Detter J.C."/>
            <person name="Han C."/>
            <person name="Land M.L."/>
            <person name="Hauser L."/>
            <person name="Kyrpides N."/>
            <person name="Mikhailova N."/>
            <person name="Muyzer G."/>
            <person name="Woyke T."/>
        </authorList>
    </citation>
    <scope>NUCLEOTIDE SEQUENCE [LARGE SCALE GENOMIC DNA]</scope>
    <source>
        <strain evidence="2">ASO3-1</strain>
    </source>
</reference>
<comment type="caution">
    <text evidence="2">The sequence shown here is derived from an EMBL/GenBank/DDBJ whole genome shotgun (WGS) entry which is preliminary data.</text>
</comment>
<name>D6SL61_9BACT</name>
<proteinExistence type="predicted"/>
<dbReference type="EMBL" id="ACJN02000001">
    <property type="protein sequence ID" value="EFI35422.1"/>
    <property type="molecule type" value="Genomic_DNA"/>
</dbReference>
<dbReference type="RefSeq" id="WP_008868554.1">
    <property type="nucleotide sequence ID" value="NZ_ACJN02000001.1"/>
</dbReference>
<evidence type="ECO:0000313" key="3">
    <source>
        <dbReference type="Proteomes" id="UP000005496"/>
    </source>
</evidence>
<accession>D6SL61</accession>
<dbReference type="Gene3D" id="3.40.50.1010">
    <property type="entry name" value="5'-nuclease"/>
    <property type="match status" value="1"/>
</dbReference>
<evidence type="ECO:0000259" key="1">
    <source>
        <dbReference type="Pfam" id="PF01850"/>
    </source>
</evidence>
<dbReference type="Proteomes" id="UP000005496">
    <property type="component" value="Unassembled WGS sequence"/>
</dbReference>
<keyword evidence="3" id="KW-1185">Reference proteome</keyword>
<protein>
    <submittedName>
        <fullName evidence="2">PilT domain-containing protein</fullName>
    </submittedName>
</protein>
<dbReference type="eggNOG" id="COG5573">
    <property type="taxonomic scope" value="Bacteria"/>
</dbReference>
<dbReference type="InterPro" id="IPR029060">
    <property type="entry name" value="PIN-like_dom_sf"/>
</dbReference>
<feature type="domain" description="PIN" evidence="1">
    <location>
        <begin position="6"/>
        <end position="124"/>
    </location>
</feature>
<sequence length="141" mass="15942">MKDKTFLDTNIFVYAIDSSGREKAKSQKARKVINEYVANMNGVISTQVMQEFFVVATCKITKKLSVDQALEYMRCISVLEIVYPDENMVFAAARKVKKYQMSFWDAMIIQSAQVSGCYFLLSEDLQHGSEVGGVKIINPFA</sequence>
<dbReference type="SUPFAM" id="SSF88723">
    <property type="entry name" value="PIN domain-like"/>
    <property type="match status" value="1"/>
</dbReference>
<dbReference type="AlphaFoldDB" id="D6SL61"/>
<gene>
    <name evidence="2" type="ORF">Dthio_PD2842</name>
</gene>
<evidence type="ECO:0000313" key="2">
    <source>
        <dbReference type="EMBL" id="EFI35422.1"/>
    </source>
</evidence>
<dbReference type="CDD" id="cd18692">
    <property type="entry name" value="PIN_VapC-like"/>
    <property type="match status" value="1"/>
</dbReference>